<keyword evidence="5" id="KW-0677">Repeat</keyword>
<evidence type="ECO:0000256" key="9">
    <source>
        <dbReference type="ARBA" id="ARBA00045751"/>
    </source>
</evidence>
<evidence type="ECO:0000256" key="4">
    <source>
        <dbReference type="ARBA" id="ARBA00022694"/>
    </source>
</evidence>
<dbReference type="InterPro" id="IPR001680">
    <property type="entry name" value="WD40_rpt"/>
</dbReference>
<evidence type="ECO:0000256" key="2">
    <source>
        <dbReference type="ARBA" id="ARBA00022490"/>
    </source>
</evidence>
<comment type="function">
    <text evidence="9">Together with methyltransferase FTSJ1, methylates the 2'-O-ribose of nucleotides at position 34 of the tRNA anticodon loop of substrate tRNAs. Required for the correct positioning of the substrate tRNA for methylation. Required to suppress amino acid starvation-induced autophagy. Enhances the STK11/LKB1-induced cell growth suppression activity.</text>
</comment>
<dbReference type="Pfam" id="PF00400">
    <property type="entry name" value="WD40"/>
    <property type="match status" value="1"/>
</dbReference>
<keyword evidence="3 11" id="KW-0853">WD repeat</keyword>
<dbReference type="InterPro" id="IPR015943">
    <property type="entry name" value="WD40/YVTN_repeat-like_dom_sf"/>
</dbReference>
<dbReference type="PANTHER" id="PTHR14344">
    <property type="entry name" value="WD REPEAT PROTEIN"/>
    <property type="match status" value="1"/>
</dbReference>
<evidence type="ECO:0000256" key="6">
    <source>
        <dbReference type="ARBA" id="ARBA00038255"/>
    </source>
</evidence>
<dbReference type="PANTHER" id="PTHR14344:SF3">
    <property type="entry name" value="WD REPEAT-CONTAINING PROTEIN 6"/>
    <property type="match status" value="1"/>
</dbReference>
<evidence type="ECO:0000256" key="7">
    <source>
        <dbReference type="ARBA" id="ARBA00040154"/>
    </source>
</evidence>
<dbReference type="PROSITE" id="PS50294">
    <property type="entry name" value="WD_REPEATS_REGION"/>
    <property type="match status" value="1"/>
</dbReference>
<dbReference type="EMBL" id="LR791859">
    <property type="protein sequence ID" value="CAB3267721.1"/>
    <property type="molecule type" value="mRNA"/>
</dbReference>
<dbReference type="AlphaFoldDB" id="A0A6F9DX24"/>
<evidence type="ECO:0000256" key="5">
    <source>
        <dbReference type="ARBA" id="ARBA00022737"/>
    </source>
</evidence>
<comment type="similarity">
    <text evidence="6">Belongs to the WD repeat WDR6 family.</text>
</comment>
<dbReference type="SMART" id="SM00320">
    <property type="entry name" value="WD40"/>
    <property type="match status" value="11"/>
</dbReference>
<evidence type="ECO:0000256" key="3">
    <source>
        <dbReference type="ARBA" id="ARBA00022574"/>
    </source>
</evidence>
<evidence type="ECO:0000256" key="11">
    <source>
        <dbReference type="PROSITE-ProRule" id="PRU00221"/>
    </source>
</evidence>
<evidence type="ECO:0000256" key="8">
    <source>
        <dbReference type="ARBA" id="ARBA00041816"/>
    </source>
</evidence>
<evidence type="ECO:0000313" key="12">
    <source>
        <dbReference type="EMBL" id="CAB3267721.1"/>
    </source>
</evidence>
<proteinExistence type="evidence at transcript level"/>
<comment type="subcellular location">
    <subcellularLocation>
        <location evidence="1">Cytoplasm</location>
    </subcellularLocation>
</comment>
<feature type="repeat" description="WD" evidence="11">
    <location>
        <begin position="182"/>
        <end position="214"/>
    </location>
</feature>
<organism evidence="12">
    <name type="scientific">Phallusia mammillata</name>
    <dbReference type="NCBI Taxonomy" id="59560"/>
    <lineage>
        <taxon>Eukaryota</taxon>
        <taxon>Metazoa</taxon>
        <taxon>Chordata</taxon>
        <taxon>Tunicata</taxon>
        <taxon>Ascidiacea</taxon>
        <taxon>Phlebobranchia</taxon>
        <taxon>Ascidiidae</taxon>
        <taxon>Phallusia</taxon>
    </lineage>
</organism>
<dbReference type="Gene3D" id="2.130.10.10">
    <property type="entry name" value="YVTN repeat-like/Quinoprotein amine dehydrogenase"/>
    <property type="match status" value="4"/>
</dbReference>
<reference evidence="12" key="1">
    <citation type="submission" date="2020-04" db="EMBL/GenBank/DDBJ databases">
        <authorList>
            <person name="Neveu A P."/>
        </authorList>
    </citation>
    <scope>NUCLEOTIDE SEQUENCE</scope>
    <source>
        <tissue evidence="12">Whole embryo</tissue>
    </source>
</reference>
<keyword evidence="2" id="KW-0963">Cytoplasm</keyword>
<dbReference type="GO" id="GO:0030488">
    <property type="term" value="P:tRNA methylation"/>
    <property type="evidence" value="ECO:0007669"/>
    <property type="project" value="TreeGrafter"/>
</dbReference>
<sequence>MFSTLWQSVPVTALHINDEYLYTGQGGTLSVYKICKGKPKYLEKRNVFNHAVIHGIKSFSLEEKQYIVLFGGKEMAILTIQDFYLVCHYKSKDWIWDVQPITKSTTLAIALAHNSCILFDWKKNEEICAFHCSIKCILYSAHFIGWNWEDLVLCAGTVFNQVVAWMPGKNKDVEQKIPLMLIPGHDGVIFDMHYNNQLQILLTASDDRSIRVWKCSMSNGNEQQAKCACVMYGHEARIWKVETLIVDGLVYVISISEDGLCITWLLSMNKEDIQFKVVKKLNLHSNLLSYASDGKDRFAVGCNNGAIYWYSLSEITSSNQCLEAAPFSKDQHGTPKIIKLLSLKAPSVLLYTDKGYVLCYDILLAKWKVVHHLSDYGSYAVMSVAPDGTLIAVGNTKGNVTILYLEKELNTTTLAKLESFSGKIQNISWYQKEMFVSGPSGQLNWYHVDTDVILVSKFVLPQAKHRWHMDALIVNSESQDHVICGDRRGSIHLFVNGQSVPVCTIHGVHGKHGVTSLDKHGNIIISTGRDGYWRQFCVNTSKIEMLTQHRAAQGMEWLENIKLENFRLYVYGFRGNKFVVWSKFSGNEMFSVTCGGCHRSWDFSTELSKFVFLKASQLNIVEVPENVFEESLVEVGFHNHQINCVRFLASYAHDDCHVDIIATASEDTKVIITKLLHNKDVCKAEVLHVIDDHCSNVRSIRVLTSSETDITKEILMVTVGGRATINVYNIQIQKLASNKVPCLVKHVATYKSGASPDMRFMDVAAWKSDNDGHMVAVACSDGKMRWFRLNDNTITLLSESRDTGHCYLVTSRINDHTLAAGTDGFVRIMTSEGSEVSRFRTNQSGVNAIAFCHMTFQGARHGCLATGGDDNSIRLTMLKFERGAVEEVSHCTVEDAHATQVTGLHLAESEFGAQLVSTSIDQRVTLWRISTFEDDDKTSLRCQHLGSKFTHIADVSCIDVIRDRYVISGRGFQVMT</sequence>
<evidence type="ECO:0000256" key="1">
    <source>
        <dbReference type="ARBA" id="ARBA00004496"/>
    </source>
</evidence>
<accession>A0A6F9DX24</accession>
<dbReference type="SUPFAM" id="SSF50978">
    <property type="entry name" value="WD40 repeat-like"/>
    <property type="match status" value="4"/>
</dbReference>
<dbReference type="GO" id="GO:0005737">
    <property type="term" value="C:cytoplasm"/>
    <property type="evidence" value="ECO:0007669"/>
    <property type="project" value="UniProtKB-SubCell"/>
</dbReference>
<comment type="subunit">
    <text evidence="10">Interacts with FTSJ1; the interaction is direct, and required for 2'-O-methylation of position 34 in substrate tRNAs. Interacts with IRS4. Interacts with STK11/LKB1.</text>
</comment>
<dbReference type="InterPro" id="IPR036322">
    <property type="entry name" value="WD40_repeat_dom_sf"/>
</dbReference>
<dbReference type="InterPro" id="IPR051973">
    <property type="entry name" value="tRNA_Anticodon_Mtase-Reg"/>
</dbReference>
<name>A0A6F9DX24_9ASCI</name>
<gene>
    <name evidence="12" type="primary">Wdr64-002</name>
</gene>
<evidence type="ECO:0000256" key="10">
    <source>
        <dbReference type="ARBA" id="ARBA00047056"/>
    </source>
</evidence>
<protein>
    <recommendedName>
        <fullName evidence="7">tRNA (34-2'-O)-methyltransferase regulator WDR6</fullName>
    </recommendedName>
    <alternativeName>
        <fullName evidence="8">WD repeat-containing protein 6</fullName>
    </alternativeName>
</protein>
<dbReference type="PROSITE" id="PS50082">
    <property type="entry name" value="WD_REPEATS_2"/>
    <property type="match status" value="1"/>
</dbReference>
<keyword evidence="4" id="KW-0819">tRNA processing</keyword>